<dbReference type="AlphaFoldDB" id="A0A847SVM7"/>
<protein>
    <submittedName>
        <fullName evidence="1">Glucuronate isomerase</fullName>
    </submittedName>
</protein>
<sequence>MSCHLFGDEMEKGEIPADFQLVGNMVQDVCYNNAKSYFGWE</sequence>
<dbReference type="GO" id="GO:0008880">
    <property type="term" value="F:glucuronate isomerase activity"/>
    <property type="evidence" value="ECO:0007669"/>
    <property type="project" value="InterPro"/>
</dbReference>
<dbReference type="GO" id="GO:0006064">
    <property type="term" value="P:glucuronate catabolic process"/>
    <property type="evidence" value="ECO:0007669"/>
    <property type="project" value="InterPro"/>
</dbReference>
<dbReference type="Pfam" id="PF02614">
    <property type="entry name" value="UxaC"/>
    <property type="match status" value="1"/>
</dbReference>
<dbReference type="InterPro" id="IPR003766">
    <property type="entry name" value="Uronate_isomerase"/>
</dbReference>
<comment type="caution">
    <text evidence="1">The sequence shown here is derived from an EMBL/GenBank/DDBJ whole genome shotgun (WGS) entry which is preliminary data.</text>
</comment>
<evidence type="ECO:0000313" key="1">
    <source>
        <dbReference type="EMBL" id="NLR82216.1"/>
    </source>
</evidence>
<proteinExistence type="predicted"/>
<name>A0A847SVM7_9BACT</name>
<keyword evidence="1" id="KW-0413">Isomerase</keyword>
<dbReference type="Proteomes" id="UP000552864">
    <property type="component" value="Unassembled WGS sequence"/>
</dbReference>
<dbReference type="Gene3D" id="3.20.20.140">
    <property type="entry name" value="Metal-dependent hydrolases"/>
    <property type="match status" value="1"/>
</dbReference>
<dbReference type="RefSeq" id="WP_168742088.1">
    <property type="nucleotide sequence ID" value="NZ_JABAHZ010000008.1"/>
</dbReference>
<organism evidence="1 2">
    <name type="scientific">Chitinophaga eiseniae</name>
    <dbReference type="NCBI Taxonomy" id="634771"/>
    <lineage>
        <taxon>Bacteria</taxon>
        <taxon>Pseudomonadati</taxon>
        <taxon>Bacteroidota</taxon>
        <taxon>Chitinophagia</taxon>
        <taxon>Chitinophagales</taxon>
        <taxon>Chitinophagaceae</taxon>
        <taxon>Chitinophaga</taxon>
    </lineage>
</organism>
<keyword evidence="2" id="KW-1185">Reference proteome</keyword>
<evidence type="ECO:0000313" key="2">
    <source>
        <dbReference type="Proteomes" id="UP000552864"/>
    </source>
</evidence>
<dbReference type="EMBL" id="JABAHZ010000008">
    <property type="protein sequence ID" value="NLR82216.1"/>
    <property type="molecule type" value="Genomic_DNA"/>
</dbReference>
<reference evidence="1 2" key="1">
    <citation type="submission" date="2020-04" db="EMBL/GenBank/DDBJ databases">
        <authorList>
            <person name="Yin C."/>
        </authorList>
    </citation>
    <scope>NUCLEOTIDE SEQUENCE [LARGE SCALE GENOMIC DNA]</scope>
    <source>
        <strain evidence="1 2">Ak56</strain>
    </source>
</reference>
<accession>A0A847SVM7</accession>
<gene>
    <name evidence="1" type="ORF">HGH91_26610</name>
</gene>